<dbReference type="SUPFAM" id="SSF103473">
    <property type="entry name" value="MFS general substrate transporter"/>
    <property type="match status" value="1"/>
</dbReference>
<evidence type="ECO:0000256" key="7">
    <source>
        <dbReference type="PIRNR" id="PIRNR028739"/>
    </source>
</evidence>
<dbReference type="PIRSF" id="PIRSF028739">
    <property type="entry name" value="Folate_carrier"/>
    <property type="match status" value="1"/>
</dbReference>
<feature type="transmembrane region" description="Helical" evidence="9">
    <location>
        <begin position="96"/>
        <end position="117"/>
    </location>
</feature>
<keyword evidence="3 7" id="KW-0813">Transport</keyword>
<accession>A0A4X1T820</accession>
<feature type="transmembrane region" description="Helical" evidence="9">
    <location>
        <begin position="20"/>
        <end position="38"/>
    </location>
</feature>
<evidence type="ECO:0000256" key="9">
    <source>
        <dbReference type="SAM" id="Phobius"/>
    </source>
</evidence>
<evidence type="ECO:0000313" key="11">
    <source>
        <dbReference type="Proteomes" id="UP000314985"/>
    </source>
</evidence>
<dbReference type="Ensembl" id="ENSSSCT00070013250.1">
    <property type="protein sequence ID" value="ENSSSCP00070010917.1"/>
    <property type="gene ID" value="ENSSSCG00070006919.1"/>
</dbReference>
<evidence type="ECO:0000313" key="10">
    <source>
        <dbReference type="Ensembl" id="ENSSSCP00070010917.1"/>
    </source>
</evidence>
<feature type="transmembrane region" description="Helical" evidence="9">
    <location>
        <begin position="244"/>
        <end position="266"/>
    </location>
</feature>
<sequence>MELPGPEGEKQASAEPRPGGRLPSWWCLVFFLCFYGFLAQMRPGESFITPYLLGPDKNFTQKQVTNEITPVLSYSYLAVLVPIFLLTDYLRYTPVLLLQGLSYVSVWLLLLFGSTVLHMQFMEFFFSITMAARIAYSSYIFALVPPARYQRVAGYSRAAVLLGVFTSSVLGQLLVTMGRVPFSTLNYVSLAFLLFSLRARPCELDPMRPGGGPPVARAARRDSVLARLLRELARALRLPQLRLWSLWWVFSSAGYYLIVYYVHILWNVVHPTADSSRVYNGGADAASTLLGAITSFSAGFVKIRWALWAKLVIAVVTAVQAGLVFLMYSTSSIWLCYGAFVLFRGAYQFLVPIATFQIASSLSQELRALVFGVNTFLATVLKTVITVIVSDKRGLGLPVPSQFLIYSVYFLVLFVAYFFAAVLAGLRHFRQGRHQPLALAQELRSPAHEKAGQALSAQAGAPGDGARASRERCQLPETRA</sequence>
<dbReference type="NCBIfam" id="TIGR00806">
    <property type="entry name" value="rfc"/>
    <property type="match status" value="2"/>
</dbReference>
<feature type="transmembrane region" description="Helical" evidence="9">
    <location>
        <begin position="154"/>
        <end position="175"/>
    </location>
</feature>
<dbReference type="GO" id="GO:0005886">
    <property type="term" value="C:plasma membrane"/>
    <property type="evidence" value="ECO:0007669"/>
    <property type="project" value="UniProtKB-UniRule"/>
</dbReference>
<dbReference type="FunFam" id="1.20.1250.20:FF:000225">
    <property type="entry name" value="Solute carrier family 19 member 1"/>
    <property type="match status" value="1"/>
</dbReference>
<feature type="transmembrane region" description="Helical" evidence="9">
    <location>
        <begin position="124"/>
        <end position="142"/>
    </location>
</feature>
<dbReference type="Pfam" id="PF01770">
    <property type="entry name" value="Folate_carrier"/>
    <property type="match status" value="2"/>
</dbReference>
<dbReference type="Proteomes" id="UP000314985">
    <property type="component" value="Chromosome 13"/>
</dbReference>
<feature type="region of interest" description="Disordered" evidence="8">
    <location>
        <begin position="448"/>
        <end position="480"/>
    </location>
</feature>
<reference evidence="10" key="2">
    <citation type="submission" date="2025-08" db="UniProtKB">
        <authorList>
            <consortium name="Ensembl"/>
        </authorList>
    </citation>
    <scope>IDENTIFICATION</scope>
</reference>
<feature type="transmembrane region" description="Helical" evidence="9">
    <location>
        <begin position="307"/>
        <end position="328"/>
    </location>
</feature>
<evidence type="ECO:0000256" key="1">
    <source>
        <dbReference type="ARBA" id="ARBA00004141"/>
    </source>
</evidence>
<feature type="transmembrane region" description="Helical" evidence="9">
    <location>
        <begin position="71"/>
        <end position="90"/>
    </location>
</feature>
<protein>
    <recommendedName>
        <fullName evidence="12">Folate transporter 1</fullName>
    </recommendedName>
</protein>
<dbReference type="InterPro" id="IPR002666">
    <property type="entry name" value="Folate_carrier"/>
</dbReference>
<dbReference type="CDD" id="cd06174">
    <property type="entry name" value="MFS"/>
    <property type="match status" value="1"/>
</dbReference>
<evidence type="ECO:0000256" key="6">
    <source>
        <dbReference type="ARBA" id="ARBA00023136"/>
    </source>
</evidence>
<evidence type="ECO:0000256" key="2">
    <source>
        <dbReference type="ARBA" id="ARBA00005773"/>
    </source>
</evidence>
<feature type="transmembrane region" description="Helical" evidence="9">
    <location>
        <begin position="404"/>
        <end position="426"/>
    </location>
</feature>
<organism evidence="10 11">
    <name type="scientific">Sus scrofa</name>
    <name type="common">Pig</name>
    <dbReference type="NCBI Taxonomy" id="9823"/>
    <lineage>
        <taxon>Eukaryota</taxon>
        <taxon>Metazoa</taxon>
        <taxon>Chordata</taxon>
        <taxon>Craniata</taxon>
        <taxon>Vertebrata</taxon>
        <taxon>Euteleostomi</taxon>
        <taxon>Mammalia</taxon>
        <taxon>Eutheria</taxon>
        <taxon>Laurasiatheria</taxon>
        <taxon>Artiodactyla</taxon>
        <taxon>Suina</taxon>
        <taxon>Suidae</taxon>
        <taxon>Sus</taxon>
    </lineage>
</organism>
<name>A0A4X1T820_PIG</name>
<evidence type="ECO:0008006" key="12">
    <source>
        <dbReference type="Google" id="ProtNLM"/>
    </source>
</evidence>
<keyword evidence="4 9" id="KW-0812">Transmembrane</keyword>
<evidence type="ECO:0000256" key="3">
    <source>
        <dbReference type="ARBA" id="ARBA00022448"/>
    </source>
</evidence>
<dbReference type="PANTHER" id="PTHR10686:SF12">
    <property type="entry name" value="REDUCED FOLATE TRANSPORTER"/>
    <property type="match status" value="1"/>
</dbReference>
<dbReference type="Gene3D" id="1.20.1250.20">
    <property type="entry name" value="MFS general substrate transporter like domains"/>
    <property type="match status" value="1"/>
</dbReference>
<feature type="transmembrane region" description="Helical" evidence="9">
    <location>
        <begin position="278"/>
        <end position="300"/>
    </location>
</feature>
<feature type="compositionally biased region" description="Basic and acidic residues" evidence="8">
    <location>
        <begin position="467"/>
        <end position="480"/>
    </location>
</feature>
<keyword evidence="5 9" id="KW-1133">Transmembrane helix</keyword>
<reference evidence="10 11" key="1">
    <citation type="submission" date="2017-08" db="EMBL/GenBank/DDBJ databases">
        <title>USMARCv1.0.</title>
        <authorList>
            <person name="Hannum G.I."/>
            <person name="Koren S."/>
            <person name="Schroeder S.G."/>
            <person name="Chin S.C."/>
            <person name="Nonneman D.J."/>
            <person name="Becker S.A."/>
            <person name="Rosen B.D."/>
            <person name="Bickhart D.M."/>
            <person name="Putnam N.H."/>
            <person name="Green R.E."/>
            <person name="Tuggle C.K."/>
            <person name="Liu H."/>
            <person name="Rohrer G.A."/>
            <person name="Warr A."/>
            <person name="Hall R."/>
            <person name="Kim K."/>
            <person name="Hume D.A."/>
            <person name="Talbot R."/>
            <person name="Chow W."/>
            <person name="Howe K."/>
            <person name="Schwartz A.S."/>
            <person name="Watson M."/>
            <person name="Archibald A.L."/>
            <person name="Phillippy A.M."/>
            <person name="Smith T.P.L."/>
        </authorList>
    </citation>
    <scope>NUCLEOTIDE SEQUENCE [LARGE SCALE GENOMIC DNA]</scope>
</reference>
<comment type="similarity">
    <text evidence="2 7">Belongs to the reduced folate carrier (RFC) transporter (TC 2.A.48) family.</text>
</comment>
<dbReference type="AlphaFoldDB" id="A0A4X1T820"/>
<evidence type="ECO:0000256" key="4">
    <source>
        <dbReference type="ARBA" id="ARBA00022692"/>
    </source>
</evidence>
<feature type="transmembrane region" description="Helical" evidence="9">
    <location>
        <begin position="368"/>
        <end position="389"/>
    </location>
</feature>
<keyword evidence="6 7" id="KW-0472">Membrane</keyword>
<evidence type="ECO:0000256" key="5">
    <source>
        <dbReference type="ARBA" id="ARBA00022989"/>
    </source>
</evidence>
<dbReference type="InterPro" id="IPR036259">
    <property type="entry name" value="MFS_trans_sf"/>
</dbReference>
<comment type="subcellular location">
    <subcellularLocation>
        <location evidence="1 7">Membrane</location>
        <topology evidence="1 7">Multi-pass membrane protein</topology>
    </subcellularLocation>
</comment>
<evidence type="ECO:0000256" key="8">
    <source>
        <dbReference type="SAM" id="MobiDB-lite"/>
    </source>
</evidence>
<feature type="transmembrane region" description="Helical" evidence="9">
    <location>
        <begin position="334"/>
        <end position="356"/>
    </location>
</feature>
<dbReference type="GO" id="GO:0090482">
    <property type="term" value="F:vitamin transmembrane transporter activity"/>
    <property type="evidence" value="ECO:0007669"/>
    <property type="project" value="InterPro"/>
</dbReference>
<proteinExistence type="inferred from homology"/>
<dbReference type="PANTHER" id="PTHR10686">
    <property type="entry name" value="FOLATE TRANSPORTER"/>
    <property type="match status" value="1"/>
</dbReference>